<keyword evidence="8" id="KW-0902">Two-component regulatory system</keyword>
<dbReference type="SUPFAM" id="SSF47384">
    <property type="entry name" value="Homodimeric domain of signal transducing histidine kinase"/>
    <property type="match status" value="1"/>
</dbReference>
<evidence type="ECO:0000313" key="12">
    <source>
        <dbReference type="Proteomes" id="UP001140817"/>
    </source>
</evidence>
<dbReference type="SMART" id="SM00387">
    <property type="entry name" value="HATPase_c"/>
    <property type="match status" value="1"/>
</dbReference>
<dbReference type="AlphaFoldDB" id="A0A9X2MD52"/>
<evidence type="ECO:0000256" key="2">
    <source>
        <dbReference type="ARBA" id="ARBA00012438"/>
    </source>
</evidence>
<evidence type="ECO:0000256" key="1">
    <source>
        <dbReference type="ARBA" id="ARBA00000085"/>
    </source>
</evidence>
<dbReference type="InterPro" id="IPR036097">
    <property type="entry name" value="HisK_dim/P_sf"/>
</dbReference>
<dbReference type="InterPro" id="IPR036890">
    <property type="entry name" value="HATPase_C_sf"/>
</dbReference>
<organism evidence="11 12">
    <name type="scientific">Terrisporobacter muris</name>
    <dbReference type="NCBI Taxonomy" id="2963284"/>
    <lineage>
        <taxon>Bacteria</taxon>
        <taxon>Bacillati</taxon>
        <taxon>Bacillota</taxon>
        <taxon>Clostridia</taxon>
        <taxon>Peptostreptococcales</taxon>
        <taxon>Peptostreptococcaceae</taxon>
        <taxon>Terrisporobacter</taxon>
    </lineage>
</organism>
<dbReference type="Proteomes" id="UP001140817">
    <property type="component" value="Unassembled WGS sequence"/>
</dbReference>
<keyword evidence="6 11" id="KW-0418">Kinase</keyword>
<keyword evidence="5" id="KW-0547">Nucleotide-binding</keyword>
<dbReference type="PANTHER" id="PTHR43547">
    <property type="entry name" value="TWO-COMPONENT HISTIDINE KINASE"/>
    <property type="match status" value="1"/>
</dbReference>
<dbReference type="GO" id="GO:0000155">
    <property type="term" value="F:phosphorelay sensor kinase activity"/>
    <property type="evidence" value="ECO:0007669"/>
    <property type="project" value="InterPro"/>
</dbReference>
<evidence type="ECO:0000256" key="6">
    <source>
        <dbReference type="ARBA" id="ARBA00022777"/>
    </source>
</evidence>
<feature type="non-terminal residue" evidence="11">
    <location>
        <position position="1"/>
    </location>
</feature>
<accession>A0A9X2MD52</accession>
<gene>
    <name evidence="11" type="ORF">NSA58_14690</name>
</gene>
<evidence type="ECO:0000256" key="8">
    <source>
        <dbReference type="ARBA" id="ARBA00023012"/>
    </source>
</evidence>
<dbReference type="PRINTS" id="PR00344">
    <property type="entry name" value="BCTRLSENSOR"/>
</dbReference>
<dbReference type="Pfam" id="PF00512">
    <property type="entry name" value="HisKA"/>
    <property type="match status" value="1"/>
</dbReference>
<feature type="domain" description="Histidine kinase" evidence="10">
    <location>
        <begin position="213"/>
        <end position="435"/>
    </location>
</feature>
<dbReference type="SMART" id="SM00388">
    <property type="entry name" value="HisKA"/>
    <property type="match status" value="1"/>
</dbReference>
<evidence type="ECO:0000259" key="10">
    <source>
        <dbReference type="PROSITE" id="PS50109"/>
    </source>
</evidence>
<proteinExistence type="predicted"/>
<evidence type="ECO:0000256" key="7">
    <source>
        <dbReference type="ARBA" id="ARBA00022840"/>
    </source>
</evidence>
<comment type="caution">
    <text evidence="11">The sequence shown here is derived from an EMBL/GenBank/DDBJ whole genome shotgun (WGS) entry which is preliminary data.</text>
</comment>
<evidence type="ECO:0000256" key="5">
    <source>
        <dbReference type="ARBA" id="ARBA00022741"/>
    </source>
</evidence>
<dbReference type="GO" id="GO:0005524">
    <property type="term" value="F:ATP binding"/>
    <property type="evidence" value="ECO:0007669"/>
    <property type="project" value="UniProtKB-KW"/>
</dbReference>
<keyword evidence="4" id="KW-0808">Transferase</keyword>
<evidence type="ECO:0000256" key="9">
    <source>
        <dbReference type="SAM" id="Phobius"/>
    </source>
</evidence>
<dbReference type="InterPro" id="IPR003594">
    <property type="entry name" value="HATPase_dom"/>
</dbReference>
<keyword evidence="9" id="KW-0812">Transmembrane</keyword>
<feature type="transmembrane region" description="Helical" evidence="9">
    <location>
        <begin position="7"/>
        <end position="28"/>
    </location>
</feature>
<comment type="catalytic activity">
    <reaction evidence="1">
        <text>ATP + protein L-histidine = ADP + protein N-phospho-L-histidine.</text>
        <dbReference type="EC" id="2.7.13.3"/>
    </reaction>
</comment>
<dbReference type="EMBL" id="JANKBY010000233">
    <property type="protein sequence ID" value="MCR1824036.1"/>
    <property type="molecule type" value="Genomic_DNA"/>
</dbReference>
<evidence type="ECO:0000256" key="3">
    <source>
        <dbReference type="ARBA" id="ARBA00022553"/>
    </source>
</evidence>
<keyword evidence="3" id="KW-0597">Phosphoprotein</keyword>
<dbReference type="Pfam" id="PF02518">
    <property type="entry name" value="HATPase_c"/>
    <property type="match status" value="1"/>
</dbReference>
<sequence>IGFKENEYLYFVISSSMFILTIKTIYIIMNINISKLYQLIIMSSLGYLVLLIIISGSFIELLLYVNRVKRLNKKLKVFYDLSDNNKHTSLLICDNEGNVVYANEKFKNHDSPSQFKFDKNYNEVLKAPYRRFRPTSEIDKIKSDLYKYGQWRGVLKSANEDLYIDYSVQLINPMDKNSLISVSYMDISDIINKELELERLKVYNREQTEFISNLSHELRTPIHIFYSTVQLLDKFCIQNESRFANVYKKYTKSLHLNCKRMLRLVNNVIDISKMETGILKGDFQYYNLISIIEDVTLSVKNYAEQKSINIHFDTSCEEFISKCDCNMIERVVLNLLSNAIKFTDENKNIYVNVFGHDDYIDIHIEDEGKGISKNDIEHIFKRFMQCDKSLTRKSEGSGIGLSIVKSIIDLHEGHISVESKIGVGTIFKIILPQIGDNPDECNIFDINDYNTELELSDIYEVLV</sequence>
<dbReference type="PANTHER" id="PTHR43547:SF2">
    <property type="entry name" value="HYBRID SIGNAL TRANSDUCTION HISTIDINE KINASE C"/>
    <property type="match status" value="1"/>
</dbReference>
<dbReference type="PROSITE" id="PS50109">
    <property type="entry name" value="HIS_KIN"/>
    <property type="match status" value="1"/>
</dbReference>
<reference evidence="11" key="1">
    <citation type="submission" date="2022-07" db="EMBL/GenBank/DDBJ databases">
        <title>Enhanced cultured diversity of the mouse gut microbiota enables custom-made synthetic communities.</title>
        <authorList>
            <person name="Afrizal A."/>
        </authorList>
    </citation>
    <scope>NUCLEOTIDE SEQUENCE</scope>
    <source>
        <strain evidence="11">DSM 29186</strain>
    </source>
</reference>
<evidence type="ECO:0000256" key="4">
    <source>
        <dbReference type="ARBA" id="ARBA00022679"/>
    </source>
</evidence>
<dbReference type="InterPro" id="IPR003661">
    <property type="entry name" value="HisK_dim/P_dom"/>
</dbReference>
<dbReference type="CDD" id="cd00082">
    <property type="entry name" value="HisKA"/>
    <property type="match status" value="1"/>
</dbReference>
<keyword evidence="9" id="KW-1133">Transmembrane helix</keyword>
<feature type="transmembrane region" description="Helical" evidence="9">
    <location>
        <begin position="40"/>
        <end position="65"/>
    </location>
</feature>
<keyword evidence="9" id="KW-0472">Membrane</keyword>
<dbReference type="Gene3D" id="3.30.565.10">
    <property type="entry name" value="Histidine kinase-like ATPase, C-terminal domain"/>
    <property type="match status" value="1"/>
</dbReference>
<protein>
    <recommendedName>
        <fullName evidence="2">histidine kinase</fullName>
        <ecNumber evidence="2">2.7.13.3</ecNumber>
    </recommendedName>
</protein>
<dbReference type="FunFam" id="3.30.565.10:FF:000037">
    <property type="entry name" value="Hybrid sensor histidine kinase/response regulator"/>
    <property type="match status" value="1"/>
</dbReference>
<dbReference type="EC" id="2.7.13.3" evidence="2"/>
<dbReference type="RefSeq" id="WP_257560627.1">
    <property type="nucleotide sequence ID" value="NZ_JANKBY010000233.1"/>
</dbReference>
<name>A0A9X2MD52_9FIRM</name>
<dbReference type="SUPFAM" id="SSF55874">
    <property type="entry name" value="ATPase domain of HSP90 chaperone/DNA topoisomerase II/histidine kinase"/>
    <property type="match status" value="1"/>
</dbReference>
<keyword evidence="12" id="KW-1185">Reference proteome</keyword>
<dbReference type="InterPro" id="IPR005467">
    <property type="entry name" value="His_kinase_dom"/>
</dbReference>
<dbReference type="InterPro" id="IPR004358">
    <property type="entry name" value="Sig_transdc_His_kin-like_C"/>
</dbReference>
<keyword evidence="7" id="KW-0067">ATP-binding</keyword>
<dbReference type="Gene3D" id="1.10.287.130">
    <property type="match status" value="1"/>
</dbReference>
<evidence type="ECO:0000313" key="11">
    <source>
        <dbReference type="EMBL" id="MCR1824036.1"/>
    </source>
</evidence>